<dbReference type="OMA" id="FAQFYYI"/>
<evidence type="ECO:0000313" key="2">
    <source>
        <dbReference type="Ensembl" id="ENSJJAP00000017343.1"/>
    </source>
</evidence>
<gene>
    <name evidence="2" type="primary">Wdr27</name>
</gene>
<accession>A0A8C5L1R2</accession>
<feature type="repeat" description="WD" evidence="1">
    <location>
        <begin position="155"/>
        <end position="197"/>
    </location>
</feature>
<dbReference type="InterPro" id="IPR036322">
    <property type="entry name" value="WD40_repeat_dom_sf"/>
</dbReference>
<evidence type="ECO:0000313" key="3">
    <source>
        <dbReference type="Proteomes" id="UP000694385"/>
    </source>
</evidence>
<reference evidence="2" key="1">
    <citation type="submission" date="2025-08" db="UniProtKB">
        <authorList>
            <consortium name="Ensembl"/>
        </authorList>
    </citation>
    <scope>IDENTIFICATION</scope>
</reference>
<dbReference type="PANTHER" id="PTHR44525">
    <property type="entry name" value="WD REPEAT-CONTAINING PROTEIN 27"/>
    <property type="match status" value="1"/>
</dbReference>
<dbReference type="PANTHER" id="PTHR44525:SF1">
    <property type="entry name" value="WD REPEAT-CONTAINING PROTEIN 27"/>
    <property type="match status" value="1"/>
</dbReference>
<dbReference type="Proteomes" id="UP000694385">
    <property type="component" value="Unassembled WGS sequence"/>
</dbReference>
<dbReference type="SMART" id="SM00320">
    <property type="entry name" value="WD40"/>
    <property type="match status" value="7"/>
</dbReference>
<dbReference type="SUPFAM" id="SSF50998">
    <property type="entry name" value="Quinoprotein alcohol dehydrogenase-like"/>
    <property type="match status" value="1"/>
</dbReference>
<dbReference type="Ensembl" id="ENSJJAT00000023861.1">
    <property type="protein sequence ID" value="ENSJJAP00000017343.1"/>
    <property type="gene ID" value="ENSJJAG00000018913.1"/>
</dbReference>
<dbReference type="GO" id="GO:0005654">
    <property type="term" value="C:nucleoplasm"/>
    <property type="evidence" value="ECO:0007669"/>
    <property type="project" value="Ensembl"/>
</dbReference>
<sequence length="746" mass="83694">MDSPYVDGHSSDIIVERYLVESKKSEAHTQLACSTQHCAFPLDGNRLCVWRPRGPAYQLLILQGHHQPITAMAFGNKVNPLQLCSASQDYVIMWNMDECREKTLQGLAFRGVILGTFSEAVICVRFSPDDHAIALCAGNKIFLLDVEKQSVLVELKGHCGLVTAVEFCNWQAHVLISVSEDRSFKVWDHSVGALIYSSCILTAYPLLSLLIDEDSRQLITGCADGQLWIFSLIEHHNYRCVAHVDLRKKSETFSTQRMKAGLCWPGYRQCHRRHEAHKEEAEATYPVLRLAHCNLPHAPDPMCGVLSSEHPTCLWIGSSTGLFILNLANFELEAVLHFKDFQSLCIKVAGSCALMSDTDNHKAWCTLTSMFGNKIAVLEISMAALLNSQQRPRPEKMLSMLASSRVLPTSPLYFGIVKEQYPKPANHKPSAVKCIVRDQPLVFHSKVKSSGYMSAPHATMFSPKTNIKHDGKRSLKCKNNCQCEEYSLESPSSLKLSRQVAVAQAPVAVNCLQFSGHDGVVSTICWSHNRRWLLSAAWDRTLRVWSTHRTELILLLGPDMFPKPITSAHFYYMDAFILLSSGPQFQLLKCHLDPRRDDVKRYKPKRWCKSIFRLPVTSGADVTSLSAVNDFYSYIVLAAGRDRTVEVFDLNVGCSAAVIAEAHSRPVHQICQNKGSSFATQKSLGYNLFLTTAVGDGVKLWDLRTLRLMYTKWALAPFCTGWQDTQTPSPQWPSTHPLHSLSQLPW</sequence>
<reference evidence="2" key="2">
    <citation type="submission" date="2025-09" db="UniProtKB">
        <authorList>
            <consortium name="Ensembl"/>
        </authorList>
    </citation>
    <scope>IDENTIFICATION</scope>
</reference>
<dbReference type="Pfam" id="PF00400">
    <property type="entry name" value="WD40"/>
    <property type="match status" value="2"/>
</dbReference>
<dbReference type="GeneTree" id="ENSGT00390000012017"/>
<dbReference type="InterPro" id="IPR011047">
    <property type="entry name" value="Quinoprotein_ADH-like_sf"/>
</dbReference>
<dbReference type="SUPFAM" id="SSF50978">
    <property type="entry name" value="WD40 repeat-like"/>
    <property type="match status" value="1"/>
</dbReference>
<dbReference type="Gene3D" id="2.130.10.10">
    <property type="entry name" value="YVTN repeat-like/Quinoprotein amine dehydrogenase"/>
    <property type="match status" value="3"/>
</dbReference>
<protein>
    <submittedName>
        <fullName evidence="2">WD repeat domain 27</fullName>
    </submittedName>
</protein>
<dbReference type="InterPro" id="IPR015943">
    <property type="entry name" value="WD40/YVTN_repeat-like_dom_sf"/>
</dbReference>
<organism evidence="2 3">
    <name type="scientific">Jaculus jaculus</name>
    <name type="common">Lesser Egyptian jerboa</name>
    <dbReference type="NCBI Taxonomy" id="51337"/>
    <lineage>
        <taxon>Eukaryota</taxon>
        <taxon>Metazoa</taxon>
        <taxon>Chordata</taxon>
        <taxon>Craniata</taxon>
        <taxon>Vertebrata</taxon>
        <taxon>Euteleostomi</taxon>
        <taxon>Mammalia</taxon>
        <taxon>Eutheria</taxon>
        <taxon>Euarchontoglires</taxon>
        <taxon>Glires</taxon>
        <taxon>Rodentia</taxon>
        <taxon>Myomorpha</taxon>
        <taxon>Dipodoidea</taxon>
        <taxon>Dipodidae</taxon>
        <taxon>Dipodinae</taxon>
        <taxon>Jaculus</taxon>
    </lineage>
</organism>
<dbReference type="InterPro" id="IPR001680">
    <property type="entry name" value="WD40_rpt"/>
</dbReference>
<proteinExistence type="predicted"/>
<keyword evidence="1" id="KW-0853">WD repeat</keyword>
<dbReference type="PROSITE" id="PS50294">
    <property type="entry name" value="WD_REPEATS_REGION"/>
    <property type="match status" value="1"/>
</dbReference>
<dbReference type="InterPro" id="IPR042411">
    <property type="entry name" value="WDR27"/>
</dbReference>
<evidence type="ECO:0000256" key="1">
    <source>
        <dbReference type="PROSITE-ProRule" id="PRU00221"/>
    </source>
</evidence>
<name>A0A8C5L1R2_JACJA</name>
<keyword evidence="3" id="KW-1185">Reference proteome</keyword>
<feature type="repeat" description="WD" evidence="1">
    <location>
        <begin position="514"/>
        <end position="555"/>
    </location>
</feature>
<dbReference type="AlphaFoldDB" id="A0A8C5L1R2"/>
<dbReference type="PROSITE" id="PS50082">
    <property type="entry name" value="WD_REPEATS_2"/>
    <property type="match status" value="2"/>
</dbReference>